<dbReference type="EMBL" id="HAEA01016430">
    <property type="protein sequence ID" value="SBQ44911.1"/>
    <property type="molecule type" value="Transcribed_RNA"/>
</dbReference>
<gene>
    <name evidence="2" type="primary">CU655961.1</name>
</gene>
<reference evidence="2" key="1">
    <citation type="submission" date="2016-05" db="EMBL/GenBank/DDBJ databases">
        <authorList>
            <person name="Lavstsen T."/>
            <person name="Jespersen J.S."/>
        </authorList>
    </citation>
    <scope>NUCLEOTIDE SEQUENCE</scope>
    <source>
        <tissue evidence="2">Brain</tissue>
    </source>
</reference>
<evidence type="ECO:0000313" key="2">
    <source>
        <dbReference type="EMBL" id="SBQ44911.1"/>
    </source>
</evidence>
<feature type="region of interest" description="Disordered" evidence="1">
    <location>
        <begin position="1"/>
        <end position="55"/>
    </location>
</feature>
<reference evidence="2" key="2">
    <citation type="submission" date="2016-06" db="EMBL/GenBank/DDBJ databases">
        <title>The genome of a short-lived fish provides insights into sex chromosome evolution and the genetic control of aging.</title>
        <authorList>
            <person name="Reichwald K."/>
            <person name="Felder M."/>
            <person name="Petzold A."/>
            <person name="Koch P."/>
            <person name="Groth M."/>
            <person name="Platzer M."/>
        </authorList>
    </citation>
    <scope>NUCLEOTIDE SEQUENCE</scope>
    <source>
        <tissue evidence="2">Brain</tissue>
    </source>
</reference>
<feature type="compositionally biased region" description="Polar residues" evidence="1">
    <location>
        <begin position="1"/>
        <end position="12"/>
    </location>
</feature>
<feature type="non-terminal residue" evidence="2">
    <location>
        <position position="1"/>
    </location>
</feature>
<organism evidence="2">
    <name type="scientific">Nothobranchius kadleci</name>
    <name type="common">African annual killifish</name>
    <dbReference type="NCBI Taxonomy" id="1051664"/>
    <lineage>
        <taxon>Eukaryota</taxon>
        <taxon>Metazoa</taxon>
        <taxon>Chordata</taxon>
        <taxon>Craniata</taxon>
        <taxon>Vertebrata</taxon>
        <taxon>Euteleostomi</taxon>
        <taxon>Actinopterygii</taxon>
        <taxon>Neopterygii</taxon>
        <taxon>Teleostei</taxon>
        <taxon>Neoteleostei</taxon>
        <taxon>Acanthomorphata</taxon>
        <taxon>Ovalentaria</taxon>
        <taxon>Atherinomorphae</taxon>
        <taxon>Cyprinodontiformes</taxon>
        <taxon>Nothobranchiidae</taxon>
        <taxon>Nothobranchius</taxon>
    </lineage>
</organism>
<sequence>NESTTRWIQRGSSPLGVPAPVAHTKPPAGFSSSNAASLKKPPSSLGDPLHPPGAR</sequence>
<proteinExistence type="predicted"/>
<protein>
    <submittedName>
        <fullName evidence="2">Uncharacterized protein</fullName>
    </submittedName>
</protein>
<name>A0A1A8EEM2_NOTKA</name>
<accession>A0A1A8EEM2</accession>
<dbReference type="AlphaFoldDB" id="A0A1A8EEM2"/>
<evidence type="ECO:0000256" key="1">
    <source>
        <dbReference type="SAM" id="MobiDB-lite"/>
    </source>
</evidence>